<dbReference type="Proteomes" id="UP000358366">
    <property type="component" value="Unassembled WGS sequence"/>
</dbReference>
<evidence type="ECO:0000259" key="3">
    <source>
        <dbReference type="PROSITE" id="PS50943"/>
    </source>
</evidence>
<evidence type="ECO:0000313" key="5">
    <source>
        <dbReference type="Proteomes" id="UP000358366"/>
    </source>
</evidence>
<name>A0A564UEP9_9FIRM</name>
<dbReference type="SUPFAM" id="SSF54913">
    <property type="entry name" value="GlnB-like"/>
    <property type="match status" value="1"/>
</dbReference>
<dbReference type="InterPro" id="IPR010982">
    <property type="entry name" value="Lambda_DNA-bd_dom_sf"/>
</dbReference>
<dbReference type="GO" id="GO:0003677">
    <property type="term" value="F:DNA binding"/>
    <property type="evidence" value="ECO:0007669"/>
    <property type="project" value="UniProtKB-KW"/>
</dbReference>
<feature type="domain" description="HTH cro/C1-type" evidence="3">
    <location>
        <begin position="10"/>
        <end position="64"/>
    </location>
</feature>
<protein>
    <submittedName>
        <fullName evidence="4">Transcriptional repressor DicA</fullName>
    </submittedName>
</protein>
<keyword evidence="2" id="KW-1133">Transmembrane helix</keyword>
<dbReference type="CDD" id="cd00093">
    <property type="entry name" value="HTH_XRE"/>
    <property type="match status" value="1"/>
</dbReference>
<dbReference type="Gene3D" id="1.10.260.40">
    <property type="entry name" value="lambda repressor-like DNA-binding domains"/>
    <property type="match status" value="1"/>
</dbReference>
<dbReference type="SMART" id="SM00530">
    <property type="entry name" value="HTH_XRE"/>
    <property type="match status" value="1"/>
</dbReference>
<dbReference type="EMBL" id="CABHNI010000047">
    <property type="protein sequence ID" value="VUX18088.1"/>
    <property type="molecule type" value="Genomic_DNA"/>
</dbReference>
<feature type="transmembrane region" description="Helical" evidence="2">
    <location>
        <begin position="126"/>
        <end position="144"/>
    </location>
</feature>
<dbReference type="SUPFAM" id="SSF47413">
    <property type="entry name" value="lambda repressor-like DNA-binding domains"/>
    <property type="match status" value="1"/>
</dbReference>
<proteinExistence type="predicted"/>
<feature type="transmembrane region" description="Helical" evidence="2">
    <location>
        <begin position="193"/>
        <end position="215"/>
    </location>
</feature>
<gene>
    <name evidence="4" type="ORF">DFSSTS7063_02521</name>
</gene>
<dbReference type="PANTHER" id="PTHR46558:SF11">
    <property type="entry name" value="HTH-TYPE TRANSCRIPTIONAL REGULATOR XRE"/>
    <property type="match status" value="1"/>
</dbReference>
<evidence type="ECO:0000256" key="1">
    <source>
        <dbReference type="ARBA" id="ARBA00023125"/>
    </source>
</evidence>
<evidence type="ECO:0000256" key="2">
    <source>
        <dbReference type="SAM" id="Phobius"/>
    </source>
</evidence>
<dbReference type="Pfam" id="PF01381">
    <property type="entry name" value="HTH_3"/>
    <property type="match status" value="1"/>
</dbReference>
<evidence type="ECO:0000313" key="4">
    <source>
        <dbReference type="EMBL" id="VUX18088.1"/>
    </source>
</evidence>
<organism evidence="4 5">
    <name type="scientific">Dorea formicigenerans</name>
    <dbReference type="NCBI Taxonomy" id="39486"/>
    <lineage>
        <taxon>Bacteria</taxon>
        <taxon>Bacillati</taxon>
        <taxon>Bacillota</taxon>
        <taxon>Clostridia</taxon>
        <taxon>Lachnospirales</taxon>
        <taxon>Lachnospiraceae</taxon>
        <taxon>Dorea</taxon>
    </lineage>
</organism>
<keyword evidence="2" id="KW-0472">Membrane</keyword>
<dbReference type="InterPro" id="IPR011322">
    <property type="entry name" value="N-reg_PII-like_a/b"/>
</dbReference>
<dbReference type="RefSeq" id="WP_105310377.1">
    <property type="nucleotide sequence ID" value="NZ_CABHNI010000047.1"/>
</dbReference>
<reference evidence="4 5" key="1">
    <citation type="submission" date="2019-07" db="EMBL/GenBank/DDBJ databases">
        <authorList>
            <person name="Hibberd C M."/>
            <person name="Gehrig L. J."/>
            <person name="Chang H.-W."/>
            <person name="Venkatesh S."/>
        </authorList>
    </citation>
    <scope>NUCLEOTIDE SEQUENCE [LARGE SCALE GENOMIC DNA]</scope>
    <source>
        <strain evidence="4">Dorea_formicigenerans_SSTS_Bg7063</strain>
    </source>
</reference>
<feature type="transmembrane region" description="Helical" evidence="2">
    <location>
        <begin position="165"/>
        <end position="187"/>
    </location>
</feature>
<accession>A0A564UEP9</accession>
<sequence>MDTKKIGAFLKQCRKEKNRTQEQLAEVFGVSARTVSRWETGTNMPDLSMLVEIAEYYEIEMKELLDGERSQTMNKEMKETLDKVADYENWVKQKALKAGNLAFASMFLISIGVIIIQLLLTVNLRFVLGETLIALVGGIVYAFIMVHNGIWDKGLSAREALWRDFLTSVICAGIFSVFYGICLRRMGASEKQIIYFALSFLGGITIVAFIVLRILSYLNQNRRRNALKERTSSKTTTSCTKIYNAKDIVEAGKIIELFKEHGITAFSQEASANVAMHGMSGFGIYGVDVFVETDEAERAIQILEAMDVSIRKERF</sequence>
<dbReference type="PANTHER" id="PTHR46558">
    <property type="entry name" value="TRACRIPTIONAL REGULATORY PROTEIN-RELATED-RELATED"/>
    <property type="match status" value="1"/>
</dbReference>
<keyword evidence="1" id="KW-0238">DNA-binding</keyword>
<feature type="transmembrane region" description="Helical" evidence="2">
    <location>
        <begin position="101"/>
        <end position="120"/>
    </location>
</feature>
<dbReference type="AlphaFoldDB" id="A0A564UEP9"/>
<keyword evidence="2" id="KW-0812">Transmembrane</keyword>
<dbReference type="PROSITE" id="PS50943">
    <property type="entry name" value="HTH_CROC1"/>
    <property type="match status" value="1"/>
</dbReference>
<dbReference type="InterPro" id="IPR001387">
    <property type="entry name" value="Cro/C1-type_HTH"/>
</dbReference>